<evidence type="ECO:0000313" key="1">
    <source>
        <dbReference type="EMBL" id="KAB8302734.1"/>
    </source>
</evidence>
<sequence>MRCMNLFNGHAPKLNNIILTQVNKMPIVLKFLLCRSCKDYCNLDVLGAVLMANFSGNGGAERCLTHMMVFSQCGGHAGR</sequence>
<comment type="caution">
    <text evidence="1">The sequence shown here is derived from an EMBL/GenBank/DDBJ whole genome shotgun (WGS) entry which is preliminary data.</text>
</comment>
<accession>A0A5N6KG31</accession>
<proteinExistence type="predicted"/>
<keyword evidence="2" id="KW-1185">Reference proteome</keyword>
<dbReference type="Proteomes" id="UP000326757">
    <property type="component" value="Unassembled WGS sequence"/>
</dbReference>
<evidence type="ECO:0000313" key="2">
    <source>
        <dbReference type="Proteomes" id="UP000326757"/>
    </source>
</evidence>
<reference evidence="1 2" key="1">
    <citation type="submission" date="2019-06" db="EMBL/GenBank/DDBJ databases">
        <title>Genome Sequence of the Brown Rot Fungal Pathogen Monilinia laxa.</title>
        <authorList>
            <person name="De Miccolis Angelini R.M."/>
            <person name="Landi L."/>
            <person name="Abate D."/>
            <person name="Pollastro S."/>
            <person name="Romanazzi G."/>
            <person name="Faretra F."/>
        </authorList>
    </citation>
    <scope>NUCLEOTIDE SEQUENCE [LARGE SCALE GENOMIC DNA]</scope>
    <source>
        <strain evidence="1 2">Mlax316</strain>
    </source>
</reference>
<dbReference type="AlphaFoldDB" id="A0A5N6KG31"/>
<dbReference type="EMBL" id="VIGI01000003">
    <property type="protein sequence ID" value="KAB8302734.1"/>
    <property type="molecule type" value="Genomic_DNA"/>
</dbReference>
<protein>
    <submittedName>
        <fullName evidence="1">Uncharacterized protein</fullName>
    </submittedName>
</protein>
<organism evidence="1 2">
    <name type="scientific">Monilinia laxa</name>
    <name type="common">Brown rot fungus</name>
    <name type="synonym">Sclerotinia laxa</name>
    <dbReference type="NCBI Taxonomy" id="61186"/>
    <lineage>
        <taxon>Eukaryota</taxon>
        <taxon>Fungi</taxon>
        <taxon>Dikarya</taxon>
        <taxon>Ascomycota</taxon>
        <taxon>Pezizomycotina</taxon>
        <taxon>Leotiomycetes</taxon>
        <taxon>Helotiales</taxon>
        <taxon>Sclerotiniaceae</taxon>
        <taxon>Monilinia</taxon>
    </lineage>
</organism>
<gene>
    <name evidence="1" type="ORF">EYC80_006087</name>
</gene>
<name>A0A5N6KG31_MONLA</name>